<feature type="compositionally biased region" description="Low complexity" evidence="1">
    <location>
        <begin position="19"/>
        <end position="36"/>
    </location>
</feature>
<dbReference type="Pfam" id="PF20710">
    <property type="entry name" value="DUF6824"/>
    <property type="match status" value="1"/>
</dbReference>
<evidence type="ECO:0000313" key="3">
    <source>
        <dbReference type="EMBL" id="CAE0409753.1"/>
    </source>
</evidence>
<accession>A0A6S8JZU1</accession>
<feature type="domain" description="DUF6824" evidence="2">
    <location>
        <begin position="52"/>
        <end position="161"/>
    </location>
</feature>
<feature type="compositionally biased region" description="Basic and acidic residues" evidence="1">
    <location>
        <begin position="1"/>
        <end position="10"/>
    </location>
</feature>
<feature type="compositionally biased region" description="Polar residues" evidence="1">
    <location>
        <begin position="192"/>
        <end position="207"/>
    </location>
</feature>
<sequence>MPLKHPKPESGGDDESREQSVSSSSSPQQAKQEQSSMHALEEEVVSSVGPNDVLMGRGAPITENAGNTRLRQMVTARYPEYASAQRHKDKHEVAVRIVRDVMSSGGKFLRKIETPADQADSNDPASSTSSSALQLEPSPSRWIVVNDEKLILIKVKQLLRDMGPEAQERRLERQRYRYRKLGVKTPGKTEPPQRTNTAASHVSTRSYDLSEPAQGREPTARGMESLPRRSSEMAGLSTSSATTYPQHHSVAHLDLHNHLDLLGNLPGMPLGRNEDFPTVGNNFPALPQFRGFPDSLQNDALLTNASLRPQLSNIDPIFFPNQLGTNDGSSRGSLGRSNDGFLSLTEAERILQQRRLLSPSAAALPAAPLAGDGLQMSQNEYIRLLRQAELSKNISFRQHMFTQNMMTPSLSPLDALRLQRLSANTNQPPFFASLFNTHADLFPGYPRPHSVDTTTAATAQANIPARLSSSTLLQSLLRDSSSYSHPMWGRPSQPFTSSRMTQGQGDDSQTPATNAQSAATTGPTQPSTGGSDDDNQEGRQ</sequence>
<dbReference type="AlphaFoldDB" id="A0A6S8JZU1"/>
<evidence type="ECO:0000259" key="2">
    <source>
        <dbReference type="Pfam" id="PF20710"/>
    </source>
</evidence>
<feature type="compositionally biased region" description="Acidic residues" evidence="1">
    <location>
        <begin position="531"/>
        <end position="540"/>
    </location>
</feature>
<dbReference type="InterPro" id="IPR049227">
    <property type="entry name" value="DUF6824"/>
</dbReference>
<evidence type="ECO:0000256" key="1">
    <source>
        <dbReference type="SAM" id="MobiDB-lite"/>
    </source>
</evidence>
<dbReference type="EMBL" id="HBIM01008674">
    <property type="protein sequence ID" value="CAE0409754.1"/>
    <property type="molecule type" value="Transcribed_RNA"/>
</dbReference>
<feature type="region of interest" description="Disordered" evidence="1">
    <location>
        <begin position="1"/>
        <end position="68"/>
    </location>
</feature>
<feature type="compositionally biased region" description="Low complexity" evidence="1">
    <location>
        <begin position="119"/>
        <end position="132"/>
    </location>
</feature>
<feature type="region of interest" description="Disordered" evidence="1">
    <location>
        <begin position="481"/>
        <end position="540"/>
    </location>
</feature>
<feature type="region of interest" description="Disordered" evidence="1">
    <location>
        <begin position="113"/>
        <end position="136"/>
    </location>
</feature>
<dbReference type="EMBL" id="HBIM01008673">
    <property type="protein sequence ID" value="CAE0409753.1"/>
    <property type="molecule type" value="Transcribed_RNA"/>
</dbReference>
<feature type="compositionally biased region" description="Low complexity" evidence="1">
    <location>
        <begin position="517"/>
        <end position="530"/>
    </location>
</feature>
<evidence type="ECO:0000313" key="4">
    <source>
        <dbReference type="EMBL" id="CAE0409754.1"/>
    </source>
</evidence>
<organism evidence="4">
    <name type="scientific">Amphora coffeiformis</name>
    <dbReference type="NCBI Taxonomy" id="265554"/>
    <lineage>
        <taxon>Eukaryota</taxon>
        <taxon>Sar</taxon>
        <taxon>Stramenopiles</taxon>
        <taxon>Ochrophyta</taxon>
        <taxon>Bacillariophyta</taxon>
        <taxon>Bacillariophyceae</taxon>
        <taxon>Bacillariophycidae</taxon>
        <taxon>Thalassiophysales</taxon>
        <taxon>Catenulaceae</taxon>
        <taxon>Amphora</taxon>
    </lineage>
</organism>
<feature type="region of interest" description="Disordered" evidence="1">
    <location>
        <begin position="181"/>
        <end position="243"/>
    </location>
</feature>
<name>A0A6S8JZU1_9STRA</name>
<proteinExistence type="predicted"/>
<protein>
    <recommendedName>
        <fullName evidence="2">DUF6824 domain-containing protein</fullName>
    </recommendedName>
</protein>
<feature type="compositionally biased region" description="Polar residues" evidence="1">
    <location>
        <begin position="493"/>
        <end position="516"/>
    </location>
</feature>
<gene>
    <name evidence="3" type="ORF">ACOF00016_LOCUS7357</name>
    <name evidence="4" type="ORF">ACOF00016_LOCUS7358</name>
</gene>
<reference evidence="4" key="1">
    <citation type="submission" date="2021-01" db="EMBL/GenBank/DDBJ databases">
        <authorList>
            <person name="Corre E."/>
            <person name="Pelletier E."/>
            <person name="Niang G."/>
            <person name="Scheremetjew M."/>
            <person name="Finn R."/>
            <person name="Kale V."/>
            <person name="Holt S."/>
            <person name="Cochrane G."/>
            <person name="Meng A."/>
            <person name="Brown T."/>
            <person name="Cohen L."/>
        </authorList>
    </citation>
    <scope>NUCLEOTIDE SEQUENCE</scope>
    <source>
        <strain evidence="4">CCMP127</strain>
    </source>
</reference>